<dbReference type="Pfam" id="PF07171">
    <property type="entry name" value="MlrC_C"/>
    <property type="match status" value="1"/>
</dbReference>
<evidence type="ECO:0000313" key="3">
    <source>
        <dbReference type="EMBL" id="KAF7189066.1"/>
    </source>
</evidence>
<reference evidence="3" key="1">
    <citation type="submission" date="2020-04" db="EMBL/GenBank/DDBJ databases">
        <title>Draft genome resource of the tomato pathogen Pseudocercospora fuligena.</title>
        <authorList>
            <person name="Zaccaron A."/>
        </authorList>
    </citation>
    <scope>NUCLEOTIDE SEQUENCE</scope>
    <source>
        <strain evidence="3">PF001</strain>
    </source>
</reference>
<dbReference type="Proteomes" id="UP000660729">
    <property type="component" value="Unassembled WGS sequence"/>
</dbReference>
<dbReference type="Pfam" id="PF07364">
    <property type="entry name" value="DUF1485"/>
    <property type="match status" value="1"/>
</dbReference>
<dbReference type="OrthoDB" id="4131805at2759"/>
<feature type="domain" description="Microcystin LR degradation protein MlrC C-terminal" evidence="1">
    <location>
        <begin position="301"/>
        <end position="472"/>
    </location>
</feature>
<dbReference type="PIRSF" id="PIRSF012702">
    <property type="entry name" value="UCP012702"/>
    <property type="match status" value="1"/>
</dbReference>
<accession>A0A8H6RFG7</accession>
<organism evidence="3 4">
    <name type="scientific">Pseudocercospora fuligena</name>
    <dbReference type="NCBI Taxonomy" id="685502"/>
    <lineage>
        <taxon>Eukaryota</taxon>
        <taxon>Fungi</taxon>
        <taxon>Dikarya</taxon>
        <taxon>Ascomycota</taxon>
        <taxon>Pezizomycotina</taxon>
        <taxon>Dothideomycetes</taxon>
        <taxon>Dothideomycetidae</taxon>
        <taxon>Mycosphaerellales</taxon>
        <taxon>Mycosphaerellaceae</taxon>
        <taxon>Pseudocercospora</taxon>
    </lineage>
</organism>
<dbReference type="AlphaFoldDB" id="A0A8H6RFG7"/>
<dbReference type="EMBL" id="JABCIY010000194">
    <property type="protein sequence ID" value="KAF7189066.1"/>
    <property type="molecule type" value="Genomic_DNA"/>
</dbReference>
<protein>
    <submittedName>
        <fullName evidence="3">Microcystinase C</fullName>
    </submittedName>
</protein>
<dbReference type="InterPro" id="IPR010799">
    <property type="entry name" value="MlrC_C"/>
</dbReference>
<evidence type="ECO:0000259" key="1">
    <source>
        <dbReference type="Pfam" id="PF07171"/>
    </source>
</evidence>
<evidence type="ECO:0000259" key="2">
    <source>
        <dbReference type="Pfam" id="PF07364"/>
    </source>
</evidence>
<proteinExistence type="predicted"/>
<comment type="caution">
    <text evidence="3">The sequence shown here is derived from an EMBL/GenBank/DDBJ whole genome shotgun (WGS) entry which is preliminary data.</text>
</comment>
<dbReference type="InterPro" id="IPR009197">
    <property type="entry name" value="MlrC"/>
</dbReference>
<name>A0A8H6RFG7_9PEZI</name>
<evidence type="ECO:0000313" key="4">
    <source>
        <dbReference type="Proteomes" id="UP000660729"/>
    </source>
</evidence>
<gene>
    <name evidence="3" type="ORF">HII31_09488</name>
</gene>
<dbReference type="InterPro" id="IPR015995">
    <property type="entry name" value="MlrC_N"/>
</dbReference>
<sequence>MFKPTIAIAGLGCENSTFTPSRTNAAAFHPKRGDEILEQYKSILPSSATFIGTLSGHSLPGGIVTREAFEELSSEITTRLQKILDEGTKLDGLWFDIHGAMHIDGFDDAEAELLNRIRNVIGQEVVVSASMDLHGNVSHSLISQLDLVTCYRTAPHIDVTETKERALRNLIEVLKMKSDGKKDYLPIKAWIPVPILLPGEMTSTRDAPADRIYAAVPEVETLPGVLDAAIWVGYAWGDDARNCAIVVVTGWDEKVVRDGAEKLAELFWDARNEFKFVAPTGSLEECLDQAVKKDAKRPYYISDSGDNPTAGGSGDVTWSLDKILAREEFKREDGLKVIYASLPGPAAMKKCFEAGVGQIVTVTAGAEVDNIHHGPITMTGRVHSLREGDKWAVREAVLQVGNIFVILTEFRKPFHKENDFKNLDLDARHGADVVIVKIGYLEPDLYDMSADWMLALTPGGVDQDLKRLGHKNIARPMWPFDEKFEQEPDLSARIISRSE</sequence>
<keyword evidence="4" id="KW-1185">Reference proteome</keyword>
<feature type="domain" description="Microcystin LR degradation protein MlrC N-terminal" evidence="2">
    <location>
        <begin position="6"/>
        <end position="290"/>
    </location>
</feature>